<dbReference type="EMBL" id="SCWA01000002">
    <property type="protein sequence ID" value="TDL98863.1"/>
    <property type="molecule type" value="Genomic_DNA"/>
</dbReference>
<name>A0A4R6BGH5_9STAP</name>
<gene>
    <name evidence="1" type="ORF">ERX27_01565</name>
</gene>
<dbReference type="Proteomes" id="UP000295310">
    <property type="component" value="Unassembled WGS sequence"/>
</dbReference>
<keyword evidence="2" id="KW-1185">Reference proteome</keyword>
<organism evidence="1 2">
    <name type="scientific">Macrococcus brunensis</name>
    <dbReference type="NCBI Taxonomy" id="198483"/>
    <lineage>
        <taxon>Bacteria</taxon>
        <taxon>Bacillati</taxon>
        <taxon>Bacillota</taxon>
        <taxon>Bacilli</taxon>
        <taxon>Bacillales</taxon>
        <taxon>Staphylococcaceae</taxon>
        <taxon>Macrococcus</taxon>
    </lineage>
</organism>
<dbReference type="RefSeq" id="WP_133431130.1">
    <property type="nucleotide sequence ID" value="NZ_SCWA01000002.1"/>
</dbReference>
<reference evidence="1 2" key="1">
    <citation type="submission" date="2019-01" db="EMBL/GenBank/DDBJ databases">
        <title>Draft genome sequences of the type strains of six Macrococcus species.</title>
        <authorList>
            <person name="Mazhar S."/>
            <person name="Altermann E."/>
            <person name="Hill C."/>
            <person name="Mcauliffe O."/>
        </authorList>
    </citation>
    <scope>NUCLEOTIDE SEQUENCE [LARGE SCALE GENOMIC DNA]</scope>
    <source>
        <strain evidence="1 2">CCM4811</strain>
    </source>
</reference>
<dbReference type="OrthoDB" id="2404998at2"/>
<accession>A0A4R6BGH5</accession>
<evidence type="ECO:0000313" key="1">
    <source>
        <dbReference type="EMBL" id="TDL98863.1"/>
    </source>
</evidence>
<comment type="caution">
    <text evidence="1">The sequence shown here is derived from an EMBL/GenBank/DDBJ whole genome shotgun (WGS) entry which is preliminary data.</text>
</comment>
<evidence type="ECO:0008006" key="3">
    <source>
        <dbReference type="Google" id="ProtNLM"/>
    </source>
</evidence>
<evidence type="ECO:0000313" key="2">
    <source>
        <dbReference type="Proteomes" id="UP000295310"/>
    </source>
</evidence>
<protein>
    <recommendedName>
        <fullName evidence="3">Peptidyl-prolyl cis-trans isomerase</fullName>
    </recommendedName>
</protein>
<sequence>MIQIQGNVKFKITLDPSTWIFDDRKITIEEMEAGKTTGVEPILFKDNKAWNRDILEGGAKPPTLNSEKKFKKQQLLESTYVINLAPFFAITEPNADAKVIRLSNGSEHEDIKLADVDKLFFQFSKNGKRLYEDGMVDAFIYDSEYRQKIEHVNAIEVI</sequence>
<proteinExistence type="predicted"/>
<dbReference type="AlphaFoldDB" id="A0A4R6BGH5"/>